<dbReference type="InterPro" id="IPR000863">
    <property type="entry name" value="Sulfotransferase_dom"/>
</dbReference>
<dbReference type="Gene3D" id="3.40.50.300">
    <property type="entry name" value="P-loop containing nucleotide triphosphate hydrolases"/>
    <property type="match status" value="1"/>
</dbReference>
<evidence type="ECO:0000256" key="1">
    <source>
        <dbReference type="ARBA" id="ARBA00005771"/>
    </source>
</evidence>
<comment type="caution">
    <text evidence="4">The sequence shown here is derived from an EMBL/GenBank/DDBJ whole genome shotgun (WGS) entry which is preliminary data.</text>
</comment>
<dbReference type="EMBL" id="JAODUP010000098">
    <property type="protein sequence ID" value="KAK2162462.1"/>
    <property type="molecule type" value="Genomic_DNA"/>
</dbReference>
<dbReference type="GO" id="GO:0008146">
    <property type="term" value="F:sulfotransferase activity"/>
    <property type="evidence" value="ECO:0007669"/>
    <property type="project" value="InterPro"/>
</dbReference>
<dbReference type="PANTHER" id="PTHR11783">
    <property type="entry name" value="SULFOTRANSFERASE SULT"/>
    <property type="match status" value="1"/>
</dbReference>
<dbReference type="SUPFAM" id="SSF52540">
    <property type="entry name" value="P-loop containing nucleoside triphosphate hydrolases"/>
    <property type="match status" value="1"/>
</dbReference>
<protein>
    <recommendedName>
        <fullName evidence="3">Sulfotransferase domain-containing protein</fullName>
    </recommendedName>
</protein>
<dbReference type="InterPro" id="IPR027417">
    <property type="entry name" value="P-loop_NTPase"/>
</dbReference>
<reference evidence="4" key="1">
    <citation type="journal article" date="2023" name="Mol. Biol. Evol.">
        <title>Third-Generation Sequencing Reveals the Adaptive Role of the Epigenome in Three Deep-Sea Polychaetes.</title>
        <authorList>
            <person name="Perez M."/>
            <person name="Aroh O."/>
            <person name="Sun Y."/>
            <person name="Lan Y."/>
            <person name="Juniper S.K."/>
            <person name="Young C.R."/>
            <person name="Angers B."/>
            <person name="Qian P.Y."/>
        </authorList>
    </citation>
    <scope>NUCLEOTIDE SEQUENCE</scope>
    <source>
        <strain evidence="4">P08H-3</strain>
    </source>
</reference>
<keyword evidence="5" id="KW-1185">Reference proteome</keyword>
<accession>A0AAD9K041</accession>
<evidence type="ECO:0000313" key="4">
    <source>
        <dbReference type="EMBL" id="KAK2162462.1"/>
    </source>
</evidence>
<proteinExistence type="inferred from homology"/>
<dbReference type="Pfam" id="PF00685">
    <property type="entry name" value="Sulfotransfer_1"/>
    <property type="match status" value="1"/>
</dbReference>
<evidence type="ECO:0000256" key="2">
    <source>
        <dbReference type="ARBA" id="ARBA00022679"/>
    </source>
</evidence>
<evidence type="ECO:0000259" key="3">
    <source>
        <dbReference type="Pfam" id="PF00685"/>
    </source>
</evidence>
<dbReference type="AlphaFoldDB" id="A0AAD9K041"/>
<dbReference type="Proteomes" id="UP001208570">
    <property type="component" value="Unassembled WGS sequence"/>
</dbReference>
<gene>
    <name evidence="4" type="ORF">LSH36_98g04070</name>
</gene>
<name>A0AAD9K041_9ANNE</name>
<organism evidence="4 5">
    <name type="scientific">Paralvinella palmiformis</name>
    <dbReference type="NCBI Taxonomy" id="53620"/>
    <lineage>
        <taxon>Eukaryota</taxon>
        <taxon>Metazoa</taxon>
        <taxon>Spiralia</taxon>
        <taxon>Lophotrochozoa</taxon>
        <taxon>Annelida</taxon>
        <taxon>Polychaeta</taxon>
        <taxon>Sedentaria</taxon>
        <taxon>Canalipalpata</taxon>
        <taxon>Terebellida</taxon>
        <taxon>Terebelliformia</taxon>
        <taxon>Alvinellidae</taxon>
        <taxon>Paralvinella</taxon>
    </lineage>
</organism>
<comment type="similarity">
    <text evidence="1">Belongs to the sulfotransferase 1 family.</text>
</comment>
<feature type="domain" description="Sulfotransferase" evidence="3">
    <location>
        <begin position="133"/>
        <end position="384"/>
    </location>
</feature>
<keyword evidence="2" id="KW-0808">Transferase</keyword>
<evidence type="ECO:0000313" key="5">
    <source>
        <dbReference type="Proteomes" id="UP001208570"/>
    </source>
</evidence>
<sequence length="391" mass="45126">MVWLAKDRMVLDRDVSEWMRQSHTPPEDKRDNEHVYILISGFTERHLDRSPGRTIPNVFRAINRPIGEVCGVRVEMVTCTDVDIHGLEIDGKHNLFTDHLFVRIRIGSMASLEQIKQFISEDKLNQIQNLDFDNDILINGFPRTGTTWLQELVWLIQNGGDVDKALQSPIGCRVPFLESRGFDWEHNVSSLEQHPHPRILKSHLPPQTFRSKLDGKVKVIVPIRNPKDTVASQYYFYKIAKFIPFELPLVNVFGAFLDETSYGLLNVFGNYFPWYTQAAPLLQRDNVLLVKYEDLKSDLKANIRSIASFLGRRLEEKSVEAIAKHCSFESMKRNAMVNPSQREIFDGTKGDFFHIGEVGYWKGVLTKDQSKLIEKMYKSTLKKAGIQLRFE</sequence>